<dbReference type="Gene3D" id="3.40.50.150">
    <property type="entry name" value="Vaccinia Virus protein VP39"/>
    <property type="match status" value="1"/>
</dbReference>
<feature type="domain" description="S-adenosylmethionine-dependent methyltransferase Rv2258c-like winged HTH" evidence="2">
    <location>
        <begin position="25"/>
        <end position="95"/>
    </location>
</feature>
<dbReference type="InterPro" id="IPR025714">
    <property type="entry name" value="Methyltranfer_dom"/>
</dbReference>
<dbReference type="InterPro" id="IPR036388">
    <property type="entry name" value="WH-like_DNA-bd_sf"/>
</dbReference>
<keyword evidence="4" id="KW-1185">Reference proteome</keyword>
<keyword evidence="3" id="KW-0489">Methyltransferase</keyword>
<dbReference type="PANTHER" id="PTHR45128">
    <property type="entry name" value="METHYLTRANSFERASE TYPE 11"/>
    <property type="match status" value="1"/>
</dbReference>
<feature type="domain" description="Methyltransferase" evidence="1">
    <location>
        <begin position="171"/>
        <end position="279"/>
    </location>
</feature>
<accession>A0A5Q2RG43</accession>
<gene>
    <name evidence="3" type="ORF">GH723_00840</name>
</gene>
<dbReference type="GO" id="GO:0032259">
    <property type="term" value="P:methylation"/>
    <property type="evidence" value="ECO:0007669"/>
    <property type="project" value="UniProtKB-KW"/>
</dbReference>
<dbReference type="SUPFAM" id="SSF53335">
    <property type="entry name" value="S-adenosyl-L-methionine-dependent methyltransferases"/>
    <property type="match status" value="1"/>
</dbReference>
<dbReference type="Pfam" id="PF13847">
    <property type="entry name" value="Methyltransf_31"/>
    <property type="match status" value="1"/>
</dbReference>
<evidence type="ECO:0000313" key="4">
    <source>
        <dbReference type="Proteomes" id="UP000334019"/>
    </source>
</evidence>
<dbReference type="EMBL" id="CP045851">
    <property type="protein sequence ID" value="QGG93772.1"/>
    <property type="molecule type" value="Genomic_DNA"/>
</dbReference>
<protein>
    <submittedName>
        <fullName evidence="3">Methyltransferase domain-containing protein</fullName>
    </submittedName>
</protein>
<dbReference type="AlphaFoldDB" id="A0A5Q2RG43"/>
<proteinExistence type="predicted"/>
<name>A0A5Q2RG43_9ACTN</name>
<organism evidence="3 4">
    <name type="scientific">Actinomarinicola tropica</name>
    <dbReference type="NCBI Taxonomy" id="2789776"/>
    <lineage>
        <taxon>Bacteria</taxon>
        <taxon>Bacillati</taxon>
        <taxon>Actinomycetota</taxon>
        <taxon>Acidimicrobiia</taxon>
        <taxon>Acidimicrobiales</taxon>
        <taxon>Iamiaceae</taxon>
        <taxon>Actinomarinicola</taxon>
    </lineage>
</organism>
<dbReference type="GO" id="GO:0008168">
    <property type="term" value="F:methyltransferase activity"/>
    <property type="evidence" value="ECO:0007669"/>
    <property type="project" value="UniProtKB-KW"/>
</dbReference>
<dbReference type="Proteomes" id="UP000334019">
    <property type="component" value="Chromosome"/>
</dbReference>
<dbReference type="InterPro" id="IPR036390">
    <property type="entry name" value="WH_DNA-bd_sf"/>
</dbReference>
<sequence>MTTPDPDAVALFSFRVWSYKQGELVSLLVHLGDRLGLYRTLRDAGPVTAAELAATTGYDERWVLEWLRGNAAAELLDSADGTTFALSPEGAAVLADEHDSLAFAAGAFGAPMEPAVVDDLADAFRTGQGLPYDRLGPSGAHRTERMLGPWARLALVPKILPALDGVVDKLEAGAQVADVGCGAGVALTAIAESYPRSRVHGFELSRHALDRAEARVEALALDNVTLHHQRAEDLPTDGRFDLILTFDCLHDMTHPEQAIAAIRRALAPDGTWLVKEIRASGDWTTDRRNPVLAMMYGFSLTSCMSSALSEPGGAGLGTMGLSTDLMREMATAAGFSRFTVHDVDDPANLYYEIRI</sequence>
<dbReference type="InterPro" id="IPR048711">
    <property type="entry name" value="WHD_Rv2258c"/>
</dbReference>
<dbReference type="KEGG" id="atq:GH723_00840"/>
<dbReference type="Gene3D" id="1.10.10.10">
    <property type="entry name" value="Winged helix-like DNA-binding domain superfamily/Winged helix DNA-binding domain"/>
    <property type="match status" value="1"/>
</dbReference>
<dbReference type="InterPro" id="IPR053173">
    <property type="entry name" value="SAM-binding_MTase"/>
</dbReference>
<evidence type="ECO:0000259" key="1">
    <source>
        <dbReference type="Pfam" id="PF13847"/>
    </source>
</evidence>
<dbReference type="CDD" id="cd02440">
    <property type="entry name" value="AdoMet_MTases"/>
    <property type="match status" value="1"/>
</dbReference>
<dbReference type="RefSeq" id="WP_153757878.1">
    <property type="nucleotide sequence ID" value="NZ_CP045851.1"/>
</dbReference>
<evidence type="ECO:0000313" key="3">
    <source>
        <dbReference type="EMBL" id="QGG93772.1"/>
    </source>
</evidence>
<dbReference type="Pfam" id="PF21320">
    <property type="entry name" value="WHD_Rv2258c"/>
    <property type="match status" value="1"/>
</dbReference>
<dbReference type="InterPro" id="IPR029063">
    <property type="entry name" value="SAM-dependent_MTases_sf"/>
</dbReference>
<reference evidence="3 4" key="1">
    <citation type="submission" date="2019-11" db="EMBL/GenBank/DDBJ databases">
        <authorList>
            <person name="He Y."/>
        </authorList>
    </citation>
    <scope>NUCLEOTIDE SEQUENCE [LARGE SCALE GENOMIC DNA]</scope>
    <source>
        <strain evidence="3 4">SCSIO 58843</strain>
    </source>
</reference>
<evidence type="ECO:0000259" key="2">
    <source>
        <dbReference type="Pfam" id="PF21320"/>
    </source>
</evidence>
<dbReference type="SUPFAM" id="SSF46785">
    <property type="entry name" value="Winged helix' DNA-binding domain"/>
    <property type="match status" value="1"/>
</dbReference>
<dbReference type="PANTHER" id="PTHR45128:SF2">
    <property type="entry name" value="METHYLTRANSFERASE DOMAIN-CONTAINING PROTEIN"/>
    <property type="match status" value="1"/>
</dbReference>
<keyword evidence="3" id="KW-0808">Transferase</keyword>